<dbReference type="Proteomes" id="UP000278609">
    <property type="component" value="Unassembled WGS sequence"/>
</dbReference>
<evidence type="ECO:0000259" key="3">
    <source>
        <dbReference type="Pfam" id="PF26120"/>
    </source>
</evidence>
<dbReference type="CDD" id="cd12967">
    <property type="entry name" value="CBM_SusE-F_like_u1"/>
    <property type="match status" value="1"/>
</dbReference>
<accession>A0A3P1XQ35</accession>
<dbReference type="Pfam" id="PF26120">
    <property type="entry name" value="CBM_1st_SusF"/>
    <property type="match status" value="1"/>
</dbReference>
<evidence type="ECO:0000313" key="4">
    <source>
        <dbReference type="EMBL" id="RRD60186.1"/>
    </source>
</evidence>
<reference evidence="4 5" key="1">
    <citation type="submission" date="2018-11" db="EMBL/GenBank/DDBJ databases">
        <title>Genomes From Bacteria Associated with the Canine Oral Cavity: a Test Case for Automated Genome-Based Taxonomic Assignment.</title>
        <authorList>
            <person name="Coil D.A."/>
            <person name="Jospin G."/>
            <person name="Darling A.E."/>
            <person name="Wallis C."/>
            <person name="Davis I.J."/>
            <person name="Harris S."/>
            <person name="Eisen J.A."/>
            <person name="Holcombe L.J."/>
            <person name="O'Flynn C."/>
        </authorList>
    </citation>
    <scope>NUCLEOTIDE SEQUENCE [LARGE SCALE GENOMIC DNA]</scope>
    <source>
        <strain evidence="4 5">OH2617_COT-023</strain>
    </source>
</reference>
<protein>
    <submittedName>
        <fullName evidence="4">DUF5115 domain-containing protein</fullName>
    </submittedName>
</protein>
<gene>
    <name evidence="4" type="ORF">EII40_07980</name>
</gene>
<dbReference type="CDD" id="cd12956">
    <property type="entry name" value="CBM_SusE-F_like"/>
    <property type="match status" value="1"/>
</dbReference>
<proteinExistence type="predicted"/>
<dbReference type="AlphaFoldDB" id="A0A3P1XQ35"/>
<organism evidence="4 5">
    <name type="scientific">Tannerella forsythia</name>
    <name type="common">Bacteroides forsythus</name>
    <dbReference type="NCBI Taxonomy" id="28112"/>
    <lineage>
        <taxon>Bacteria</taxon>
        <taxon>Pseudomonadati</taxon>
        <taxon>Bacteroidota</taxon>
        <taxon>Bacteroidia</taxon>
        <taxon>Bacteroidales</taxon>
        <taxon>Tannerellaceae</taxon>
        <taxon>Tannerella</taxon>
    </lineage>
</organism>
<feature type="domain" description="Outer membrane protein SusF N-terminal" evidence="2">
    <location>
        <begin position="25"/>
        <end position="153"/>
    </location>
</feature>
<dbReference type="OrthoDB" id="975117at2"/>
<feature type="signal peptide" evidence="1">
    <location>
        <begin position="1"/>
        <end position="26"/>
    </location>
</feature>
<dbReference type="InterPro" id="IPR033408">
    <property type="entry name" value="SusF_N"/>
</dbReference>
<keyword evidence="1" id="KW-0732">Signal</keyword>
<feature type="chain" id="PRO_5018274688" evidence="1">
    <location>
        <begin position="27"/>
        <end position="464"/>
    </location>
</feature>
<dbReference type="Gene3D" id="2.60.40.3620">
    <property type="match status" value="3"/>
</dbReference>
<dbReference type="CDD" id="cd12964">
    <property type="entry name" value="CBM-Fa"/>
    <property type="match status" value="1"/>
</dbReference>
<sequence length="464" mass="50762">MINYTDMKKWSIYMMLCSVFILTACTEDFNSDVAAPQQWEQEQAKTIGFKAEKVEAIDLNTVTSEKVKVCSITKPTLTAGRVKGYALYLNEKVTLEVDSLGQVKTSALQDSIVSIYGRRPELRTLNARLYALVALGGQTLRSDSVALTLAVKPKAPFIDKAYYLIGNMNDWKADDVSKLIKLNQSGDVYENPVFSMILKVPENCYWKVIPQTRVDAFTKGEAENVWGEGVLGCAVDGDESTSGKLVVNGNAMKIKDGGWVKIELNMLDYTYKVTVLGNVSPFLYVPGNHQGWSPATAPFVHSTDFMNYSGFVSLDGEFKFTSEKSWDGTNYGAGTKDGTLSTDGEAGNLKAEKGFYLLKANISSLTWSAVLIKTFGLIGSATDGDWNTSTPMTFDAAKSEYSITATLKDGELKFRANDTWDINLGGDPENLTLGGANIAVKAGTYKITLSLSNAQKYTCTMVKQ</sequence>
<dbReference type="Pfam" id="PF17142">
    <property type="entry name" value="SusF_N"/>
    <property type="match status" value="1"/>
</dbReference>
<feature type="domain" description="SusF first starch specific CBM" evidence="3">
    <location>
        <begin position="159"/>
        <end position="274"/>
    </location>
</feature>
<dbReference type="InterPro" id="IPR058976">
    <property type="entry name" value="CBM_1st_SusF"/>
</dbReference>
<evidence type="ECO:0000259" key="2">
    <source>
        <dbReference type="Pfam" id="PF17142"/>
    </source>
</evidence>
<dbReference type="EMBL" id="RQYS01000030">
    <property type="protein sequence ID" value="RRD60186.1"/>
    <property type="molecule type" value="Genomic_DNA"/>
</dbReference>
<comment type="caution">
    <text evidence="4">The sequence shown here is derived from an EMBL/GenBank/DDBJ whole genome shotgun (WGS) entry which is preliminary data.</text>
</comment>
<evidence type="ECO:0000256" key="1">
    <source>
        <dbReference type="SAM" id="SignalP"/>
    </source>
</evidence>
<name>A0A3P1XQ35_TANFO</name>
<evidence type="ECO:0000313" key="5">
    <source>
        <dbReference type="Proteomes" id="UP000278609"/>
    </source>
</evidence>